<dbReference type="EMBL" id="ML743581">
    <property type="protein sequence ID" value="KAE8136847.1"/>
    <property type="molecule type" value="Genomic_DNA"/>
</dbReference>
<dbReference type="RefSeq" id="XP_031912910.1">
    <property type="nucleotide sequence ID" value="XM_032060054.1"/>
</dbReference>
<dbReference type="Proteomes" id="UP000325672">
    <property type="component" value="Unassembled WGS sequence"/>
</dbReference>
<evidence type="ECO:0000313" key="2">
    <source>
        <dbReference type="Proteomes" id="UP000325672"/>
    </source>
</evidence>
<dbReference type="AlphaFoldDB" id="A0A5N6SSJ4"/>
<evidence type="ECO:0000313" key="1">
    <source>
        <dbReference type="EMBL" id="KAE8136847.1"/>
    </source>
</evidence>
<keyword evidence="2" id="KW-1185">Reference proteome</keyword>
<organism evidence="1 2">
    <name type="scientific">Aspergillus pseudotamarii</name>
    <dbReference type="NCBI Taxonomy" id="132259"/>
    <lineage>
        <taxon>Eukaryota</taxon>
        <taxon>Fungi</taxon>
        <taxon>Dikarya</taxon>
        <taxon>Ascomycota</taxon>
        <taxon>Pezizomycotina</taxon>
        <taxon>Eurotiomycetes</taxon>
        <taxon>Eurotiomycetidae</taxon>
        <taxon>Eurotiales</taxon>
        <taxon>Aspergillaceae</taxon>
        <taxon>Aspergillus</taxon>
        <taxon>Aspergillus subgen. Circumdati</taxon>
    </lineage>
</organism>
<reference evidence="1 2" key="1">
    <citation type="submission" date="2019-04" db="EMBL/GenBank/DDBJ databases">
        <title>Friends and foes A comparative genomics study of 23 Aspergillus species from section Flavi.</title>
        <authorList>
            <consortium name="DOE Joint Genome Institute"/>
            <person name="Kjaerbolling I."/>
            <person name="Vesth T."/>
            <person name="Frisvad J.C."/>
            <person name="Nybo J.L."/>
            <person name="Theobald S."/>
            <person name="Kildgaard S."/>
            <person name="Isbrandt T."/>
            <person name="Kuo A."/>
            <person name="Sato A."/>
            <person name="Lyhne E.K."/>
            <person name="Kogle M.E."/>
            <person name="Wiebenga A."/>
            <person name="Kun R.S."/>
            <person name="Lubbers R.J."/>
            <person name="Makela M.R."/>
            <person name="Barry K."/>
            <person name="Chovatia M."/>
            <person name="Clum A."/>
            <person name="Daum C."/>
            <person name="Haridas S."/>
            <person name="He G."/>
            <person name="LaButti K."/>
            <person name="Lipzen A."/>
            <person name="Mondo S."/>
            <person name="Riley R."/>
            <person name="Salamov A."/>
            <person name="Simmons B.A."/>
            <person name="Magnuson J.K."/>
            <person name="Henrissat B."/>
            <person name="Mortensen U.H."/>
            <person name="Larsen T.O."/>
            <person name="Devries R.P."/>
            <person name="Grigoriev I.V."/>
            <person name="Machida M."/>
            <person name="Baker S.E."/>
            <person name="Andersen M.R."/>
        </authorList>
    </citation>
    <scope>NUCLEOTIDE SEQUENCE [LARGE SCALE GENOMIC DNA]</scope>
    <source>
        <strain evidence="1 2">CBS 117625</strain>
    </source>
</reference>
<gene>
    <name evidence="1" type="ORF">BDV38DRAFT_283522</name>
</gene>
<protein>
    <submittedName>
        <fullName evidence="1">Uncharacterized protein</fullName>
    </submittedName>
</protein>
<accession>A0A5N6SSJ4</accession>
<proteinExistence type="predicted"/>
<sequence length="439" mass="49118">MESNLKVILLGDKSVAKDVLPPDCLVNQFTIDLYCGSLIGYVEMDETELHRVYLESPASLACLWASPGPLAQSISELFKIAAVLTNTKGIKPYFGNSASAVYKILCLYQEEMEGVELITPSNLDPIVEAWLFRKGFQNREDICRLQNALRSIRDLWRELNQGNDFAEDALDDIPTPVDDALEINELDDLIEESLGSSDEIKEQEMFQLVEVRKQHMLAGCSSLEEVEILNSEMNDIPNSSCLKDLVPISDHRDLEDRCLATSSTMANSLCLPLNHLLRKRTKRERDTAILDGVSYRGYWKPSIKSGNLVIHVAPDIAAILLSFPGQSRAEFPEEIQIKAEICPDKRHPCCWAKEAQDNDPSVRLAFHVSMGQRTVYPSICGSVPIRKANTFVDWVTGVPVEMIATRPRRHINAHEEGIVKALGCPRKGTYYTDAQGNIV</sequence>
<dbReference type="GeneID" id="43644264"/>
<dbReference type="OrthoDB" id="4369670at2759"/>
<name>A0A5N6SSJ4_ASPPS</name>